<feature type="region of interest" description="Disordered" evidence="1">
    <location>
        <begin position="59"/>
        <end position="84"/>
    </location>
</feature>
<protein>
    <submittedName>
        <fullName evidence="2">Uncharacterized protein</fullName>
    </submittedName>
</protein>
<keyword evidence="3" id="KW-1185">Reference proteome</keyword>
<dbReference type="AlphaFoldDB" id="A0A409WRM6"/>
<evidence type="ECO:0000313" key="2">
    <source>
        <dbReference type="EMBL" id="PPQ81152.1"/>
    </source>
</evidence>
<dbReference type="EMBL" id="NHYD01003279">
    <property type="protein sequence ID" value="PPQ81152.1"/>
    <property type="molecule type" value="Genomic_DNA"/>
</dbReference>
<comment type="caution">
    <text evidence="2">The sequence shown here is derived from an EMBL/GenBank/DDBJ whole genome shotgun (WGS) entry which is preliminary data.</text>
</comment>
<dbReference type="InParanoid" id="A0A409WRM6"/>
<accession>A0A409WRM6</accession>
<feature type="compositionally biased region" description="Polar residues" evidence="1">
    <location>
        <begin position="63"/>
        <end position="80"/>
    </location>
</feature>
<organism evidence="2 3">
    <name type="scientific">Psilocybe cyanescens</name>
    <dbReference type="NCBI Taxonomy" id="93625"/>
    <lineage>
        <taxon>Eukaryota</taxon>
        <taxon>Fungi</taxon>
        <taxon>Dikarya</taxon>
        <taxon>Basidiomycota</taxon>
        <taxon>Agaricomycotina</taxon>
        <taxon>Agaricomycetes</taxon>
        <taxon>Agaricomycetidae</taxon>
        <taxon>Agaricales</taxon>
        <taxon>Agaricineae</taxon>
        <taxon>Strophariaceae</taxon>
        <taxon>Psilocybe</taxon>
    </lineage>
</organism>
<sequence length="96" mass="10279">MTTMIEVALCTVTPIEIAIFPYDYDKTRGGFSGPGGFGAIVLARNGYIVGMLTSAYAGPADEVTTSRTSRLPPTGESSSRSRPKYPVCVLHDEVVY</sequence>
<gene>
    <name evidence="2" type="ORF">CVT25_015204</name>
</gene>
<name>A0A409WRM6_PSICY</name>
<proteinExistence type="predicted"/>
<evidence type="ECO:0000313" key="3">
    <source>
        <dbReference type="Proteomes" id="UP000283269"/>
    </source>
</evidence>
<evidence type="ECO:0000256" key="1">
    <source>
        <dbReference type="SAM" id="MobiDB-lite"/>
    </source>
</evidence>
<dbReference type="Proteomes" id="UP000283269">
    <property type="component" value="Unassembled WGS sequence"/>
</dbReference>
<reference evidence="2 3" key="1">
    <citation type="journal article" date="2018" name="Evol. Lett.">
        <title>Horizontal gene cluster transfer increased hallucinogenic mushroom diversity.</title>
        <authorList>
            <person name="Reynolds H.T."/>
            <person name="Vijayakumar V."/>
            <person name="Gluck-Thaler E."/>
            <person name="Korotkin H.B."/>
            <person name="Matheny P.B."/>
            <person name="Slot J.C."/>
        </authorList>
    </citation>
    <scope>NUCLEOTIDE SEQUENCE [LARGE SCALE GENOMIC DNA]</scope>
    <source>
        <strain evidence="2 3">2631</strain>
    </source>
</reference>